<organism evidence="1 2">
    <name type="scientific">Candidatus Gottesmanbacteria bacterium RIFCSPHIGHO2_02_FULL_39_14</name>
    <dbReference type="NCBI Taxonomy" id="1798383"/>
    <lineage>
        <taxon>Bacteria</taxon>
        <taxon>Candidatus Gottesmaniibacteriota</taxon>
    </lineage>
</organism>
<name>A0A1F5ZZE4_9BACT</name>
<dbReference type="EMBL" id="MFJM01000028">
    <property type="protein sequence ID" value="OGG17839.1"/>
    <property type="molecule type" value="Genomic_DNA"/>
</dbReference>
<proteinExistence type="predicted"/>
<dbReference type="Proteomes" id="UP000176253">
    <property type="component" value="Unassembled WGS sequence"/>
</dbReference>
<sequence>MGRIELNITTLPSRDLGQTAGQFDDPLASRIILLEGVQAQRAGVIFDDNSVPDNTGIRKRLDLLNIYQRDEAILSNLKLKQLASRTLTESLQLFFDDMSIGYEVKLPLLSANIEILQLQDDSIPIDLSEEGIYPEQILALEEVCRILEKEEIKDGYQKDQYQAFRQYIEYFLWRIGQRKVLPELSERLMTSSLYEQLPEEIVRFHTVTLPKVWLTLLEERENSGQFVSVSDWHRFNREKTRRELLMSLSSDPALEIIVPGNNSELMRLRREYAATAELLGIEIKDSIDATGQTFPELSMPDLDQILDYLYKEMRRIMGDRDAINLIMGISGDLDSSAQLALLSEVIKRYDLPYKIHAYYLKKDHHNSRFRRITQLINHINSQRESGIVQLHVYEGLYTYELMLQSLVSENSGFVKPNGEVAKQALRLIIAAARDAMEKTGVVGSEAEKRHRKSSGIEKPIDEITKLASLLTSKSTRNQLVNFFRSIGRDNAIVTSGQILNFILELLGDDERLRQSIEEAIDKREQSNLIHEMLVAIRGNLCRRFDYPLTVSAQQLSELTTENYTTSDTFVSWFPLSKIPKTVLAHVFQEYILGSNGGVSLEEWKKFPMKYLVPYYPDFMHVKERNGQKIISRDAWFFPEFNYVKVEHDASGIPVDVWDEIEQVERKNYIKIDGRIQWYLDPYLHYFLINGLSKDTVDYLIQRYPARKTDIHLTAFLLAGAREKRQKDAYMLKTANFR</sequence>
<reference evidence="1 2" key="1">
    <citation type="journal article" date="2016" name="Nat. Commun.">
        <title>Thousands of microbial genomes shed light on interconnected biogeochemical processes in an aquifer system.</title>
        <authorList>
            <person name="Anantharaman K."/>
            <person name="Brown C.T."/>
            <person name="Hug L.A."/>
            <person name="Sharon I."/>
            <person name="Castelle C.J."/>
            <person name="Probst A.J."/>
            <person name="Thomas B.C."/>
            <person name="Singh A."/>
            <person name="Wilkins M.J."/>
            <person name="Karaoz U."/>
            <person name="Brodie E.L."/>
            <person name="Williams K.H."/>
            <person name="Hubbard S.S."/>
            <person name="Banfield J.F."/>
        </authorList>
    </citation>
    <scope>NUCLEOTIDE SEQUENCE [LARGE SCALE GENOMIC DNA]</scope>
</reference>
<gene>
    <name evidence="1" type="ORF">A3D78_03615</name>
</gene>
<dbReference type="AlphaFoldDB" id="A0A1F5ZZE4"/>
<evidence type="ECO:0000313" key="2">
    <source>
        <dbReference type="Proteomes" id="UP000176253"/>
    </source>
</evidence>
<protein>
    <submittedName>
        <fullName evidence="1">Uncharacterized protein</fullName>
    </submittedName>
</protein>
<accession>A0A1F5ZZE4</accession>
<comment type="caution">
    <text evidence="1">The sequence shown here is derived from an EMBL/GenBank/DDBJ whole genome shotgun (WGS) entry which is preliminary data.</text>
</comment>
<evidence type="ECO:0000313" key="1">
    <source>
        <dbReference type="EMBL" id="OGG17839.1"/>
    </source>
</evidence>